<evidence type="ECO:0000259" key="11">
    <source>
        <dbReference type="PROSITE" id="PS51760"/>
    </source>
</evidence>
<evidence type="ECO:0000256" key="3">
    <source>
        <dbReference type="ARBA" id="ARBA00012590"/>
    </source>
</evidence>
<organism evidence="12 13">
    <name type="scientific">Catalinimonas alkaloidigena</name>
    <dbReference type="NCBI Taxonomy" id="1075417"/>
    <lineage>
        <taxon>Bacteria</taxon>
        <taxon>Pseudomonadati</taxon>
        <taxon>Bacteroidota</taxon>
        <taxon>Cytophagia</taxon>
        <taxon>Cytophagales</taxon>
        <taxon>Catalimonadaceae</taxon>
        <taxon>Catalinimonas</taxon>
    </lineage>
</organism>
<evidence type="ECO:0000256" key="8">
    <source>
        <dbReference type="ARBA" id="ARBA00023277"/>
    </source>
</evidence>
<evidence type="ECO:0000313" key="13">
    <source>
        <dbReference type="Proteomes" id="UP000198510"/>
    </source>
</evidence>
<sequence length="714" mass="78474">MNYLPKIGLSLLIVLGTASCAEDELLEFKVEKPLRVAMQEEIDAYDALKSYVDANAHFKLGAGVSLGDYRSQGVLHRLVNSNFEEITLGYAMKHGAVVQADGSLALDAVNDLFAMTENAGLSVYGHTLCWHANQNAAYLNKLISPLIITPPSVANALDQSGLHDASFEGWQTSATGVTIVENEGAGSGTPAIRLTAEAGASQPDALYLVTPEIAAEPGRTYEVIVYIKSDRPGEGRVVFEGLTENMPVVDWMNTGEATETFQTMTSWQRVKLQISDVEGTSFRAKLVLGYQPDVTYYVDVNNFYIYDINGEQAVENLIPNGDFEAGNIDGWGGWGNESTRELSAEGEGYGNTGYALKVTNPSAVNFWEVQSAFNLGQTLDPNEEYVLSFYAKHDDPNGDIRPEMQSASWQDGNDPFGTVYLANEWTKVELTTTTTRDDRLVLIISYGSMAGTVYLDNFVLRKASGGSSAGETVVEKTPEEKEQILAGALENWISGMVSNSKTHVKAWDVVNEPMDDGQPSKLKTGAGKTLASDEFYWQDYLGKDYAVTAFQLARQYGNQGDLLFINDYNLEYNLDKCKGLIDYVAYLESQGATVDGIGTQMHISIDSDKEKIAAMFELLAATGKLIKVSELDVRVNTAEPTEDILQRQAEMYRYVVDMYHQYIPEAQRYGITVWGVTDSPANASWLPGEKQGLWNLQFTRKPAYAGFAEGLKGR</sequence>
<dbReference type="EMBL" id="FNFO01000004">
    <property type="protein sequence ID" value="SDL13654.1"/>
    <property type="molecule type" value="Genomic_DNA"/>
</dbReference>
<evidence type="ECO:0000256" key="5">
    <source>
        <dbReference type="ARBA" id="ARBA00022729"/>
    </source>
</evidence>
<dbReference type="RefSeq" id="WP_089682597.1">
    <property type="nucleotide sequence ID" value="NZ_FNFO01000004.1"/>
</dbReference>
<dbReference type="Gene3D" id="3.20.20.80">
    <property type="entry name" value="Glycosidases"/>
    <property type="match status" value="2"/>
</dbReference>
<keyword evidence="9" id="KW-0326">Glycosidase</keyword>
<dbReference type="SUPFAM" id="SSF49785">
    <property type="entry name" value="Galactose-binding domain-like"/>
    <property type="match status" value="1"/>
</dbReference>
<feature type="domain" description="GH10" evidence="11">
    <location>
        <begin position="424"/>
        <end position="710"/>
    </location>
</feature>
<dbReference type="SUPFAM" id="SSF51445">
    <property type="entry name" value="(Trans)glycosidases"/>
    <property type="match status" value="1"/>
</dbReference>
<dbReference type="PROSITE" id="PS51760">
    <property type="entry name" value="GH10_2"/>
    <property type="match status" value="1"/>
</dbReference>
<keyword evidence="10" id="KW-0624">Polysaccharide degradation</keyword>
<keyword evidence="7 12" id="KW-0378">Hydrolase</keyword>
<dbReference type="STRING" id="1075417.SAMN05421823_104470"/>
<accession>A0A1G9HLN1</accession>
<dbReference type="OrthoDB" id="1032269at2"/>
<name>A0A1G9HLN1_9BACT</name>
<dbReference type="InterPro" id="IPR008979">
    <property type="entry name" value="Galactose-bd-like_sf"/>
</dbReference>
<evidence type="ECO:0000256" key="6">
    <source>
        <dbReference type="ARBA" id="ARBA00022737"/>
    </source>
</evidence>
<dbReference type="PANTHER" id="PTHR31490:SF88">
    <property type="entry name" value="BETA-XYLANASE"/>
    <property type="match status" value="1"/>
</dbReference>
<dbReference type="InterPro" id="IPR001000">
    <property type="entry name" value="GH10_dom"/>
</dbReference>
<gene>
    <name evidence="12" type="ORF">SAMN05421823_104470</name>
</gene>
<evidence type="ECO:0000313" key="12">
    <source>
        <dbReference type="EMBL" id="SDL13654.1"/>
    </source>
</evidence>
<evidence type="ECO:0000256" key="4">
    <source>
        <dbReference type="ARBA" id="ARBA00022651"/>
    </source>
</evidence>
<evidence type="ECO:0000256" key="1">
    <source>
        <dbReference type="ARBA" id="ARBA00000681"/>
    </source>
</evidence>
<keyword evidence="13" id="KW-1185">Reference proteome</keyword>
<dbReference type="InterPro" id="IPR044846">
    <property type="entry name" value="GH10"/>
</dbReference>
<dbReference type="SMART" id="SM00633">
    <property type="entry name" value="Glyco_10"/>
    <property type="match status" value="1"/>
</dbReference>
<keyword evidence="4" id="KW-0858">Xylan degradation</keyword>
<dbReference type="EC" id="3.2.1.8" evidence="3"/>
<keyword evidence="6" id="KW-0677">Repeat</keyword>
<proteinExistence type="inferred from homology"/>
<keyword evidence="5" id="KW-0732">Signal</keyword>
<dbReference type="Gene3D" id="2.60.120.260">
    <property type="entry name" value="Galactose-binding domain-like"/>
    <property type="match status" value="2"/>
</dbReference>
<dbReference type="PANTHER" id="PTHR31490">
    <property type="entry name" value="GLYCOSYL HYDROLASE"/>
    <property type="match status" value="1"/>
</dbReference>
<evidence type="ECO:0000256" key="10">
    <source>
        <dbReference type="ARBA" id="ARBA00023326"/>
    </source>
</evidence>
<dbReference type="GO" id="GO:0045493">
    <property type="term" value="P:xylan catabolic process"/>
    <property type="evidence" value="ECO:0007669"/>
    <property type="project" value="UniProtKB-KW"/>
</dbReference>
<evidence type="ECO:0000256" key="9">
    <source>
        <dbReference type="ARBA" id="ARBA00023295"/>
    </source>
</evidence>
<dbReference type="Pfam" id="PF02018">
    <property type="entry name" value="CBM_4_9"/>
    <property type="match status" value="1"/>
</dbReference>
<dbReference type="PROSITE" id="PS51257">
    <property type="entry name" value="PROKAR_LIPOPROTEIN"/>
    <property type="match status" value="1"/>
</dbReference>
<dbReference type="Proteomes" id="UP000198510">
    <property type="component" value="Unassembled WGS sequence"/>
</dbReference>
<dbReference type="GO" id="GO:0031176">
    <property type="term" value="F:endo-1,4-beta-xylanase activity"/>
    <property type="evidence" value="ECO:0007669"/>
    <property type="project" value="UniProtKB-EC"/>
</dbReference>
<evidence type="ECO:0000256" key="2">
    <source>
        <dbReference type="ARBA" id="ARBA00007495"/>
    </source>
</evidence>
<keyword evidence="8" id="KW-0119">Carbohydrate metabolism</keyword>
<dbReference type="Pfam" id="PF00331">
    <property type="entry name" value="Glyco_hydro_10"/>
    <property type="match status" value="2"/>
</dbReference>
<dbReference type="InterPro" id="IPR017853">
    <property type="entry name" value="GH"/>
</dbReference>
<evidence type="ECO:0000256" key="7">
    <source>
        <dbReference type="ARBA" id="ARBA00022801"/>
    </source>
</evidence>
<protein>
    <recommendedName>
        <fullName evidence="3">endo-1,4-beta-xylanase</fullName>
        <ecNumber evidence="3">3.2.1.8</ecNumber>
    </recommendedName>
</protein>
<dbReference type="InterPro" id="IPR003305">
    <property type="entry name" value="CenC_carb-bd"/>
</dbReference>
<comment type="similarity">
    <text evidence="2">Belongs to the glycosyl hydrolase 10 (cellulase F) family.</text>
</comment>
<comment type="catalytic activity">
    <reaction evidence="1">
        <text>Endohydrolysis of (1-&gt;4)-beta-D-xylosidic linkages in xylans.</text>
        <dbReference type="EC" id="3.2.1.8"/>
    </reaction>
</comment>
<reference evidence="12 13" key="1">
    <citation type="submission" date="2016-10" db="EMBL/GenBank/DDBJ databases">
        <authorList>
            <person name="de Groot N.N."/>
        </authorList>
    </citation>
    <scope>NUCLEOTIDE SEQUENCE [LARGE SCALE GENOMIC DNA]</scope>
    <source>
        <strain evidence="12 13">DSM 25186</strain>
    </source>
</reference>
<dbReference type="AlphaFoldDB" id="A0A1G9HLN1"/>